<evidence type="ECO:0000313" key="2">
    <source>
        <dbReference type="Proteomes" id="UP000789860"/>
    </source>
</evidence>
<keyword evidence="2" id="KW-1185">Reference proteome</keyword>
<sequence length="272" mass="31164">YISMNIIIPYLVFSSNTRTQSQKRPKTGGFWTNIFPYLMDDNSYNSFRRHFRITRTTFYAIVSRLETHPVFMSNAMNATPVWKQIAIVLWRLANNVGIRVLEQTLGISQGSGSRLATVTQGFERGETGFGNRKLPNVVGAIDGSHIPIHAPSKNGSHYVNRSVHDARFPGGTYIIADAAYPLRTYLMKAYPDYYMLTHQIYCIDMERIIRIIHACCILHNFCIDMEDVLSLEDINDEKINYEGEVKATNETYEETASIQKRDYLANLLMNLQ</sequence>
<evidence type="ECO:0000313" key="1">
    <source>
        <dbReference type="EMBL" id="CAG8607387.1"/>
    </source>
</evidence>
<dbReference type="EMBL" id="CAJVPM010015356">
    <property type="protein sequence ID" value="CAG8607387.1"/>
    <property type="molecule type" value="Genomic_DNA"/>
</dbReference>
<reference evidence="1" key="1">
    <citation type="submission" date="2021-06" db="EMBL/GenBank/DDBJ databases">
        <authorList>
            <person name="Kallberg Y."/>
            <person name="Tangrot J."/>
            <person name="Rosling A."/>
        </authorList>
    </citation>
    <scope>NUCLEOTIDE SEQUENCE</scope>
    <source>
        <strain evidence="1">AU212A</strain>
    </source>
</reference>
<accession>A0ACA9MVA7</accession>
<proteinExistence type="predicted"/>
<feature type="non-terminal residue" evidence="1">
    <location>
        <position position="1"/>
    </location>
</feature>
<comment type="caution">
    <text evidence="1">The sequence shown here is derived from an EMBL/GenBank/DDBJ whole genome shotgun (WGS) entry which is preliminary data.</text>
</comment>
<organism evidence="1 2">
    <name type="scientific">Scutellospora calospora</name>
    <dbReference type="NCBI Taxonomy" id="85575"/>
    <lineage>
        <taxon>Eukaryota</taxon>
        <taxon>Fungi</taxon>
        <taxon>Fungi incertae sedis</taxon>
        <taxon>Mucoromycota</taxon>
        <taxon>Glomeromycotina</taxon>
        <taxon>Glomeromycetes</taxon>
        <taxon>Diversisporales</taxon>
        <taxon>Gigasporaceae</taxon>
        <taxon>Scutellospora</taxon>
    </lineage>
</organism>
<dbReference type="Proteomes" id="UP000789860">
    <property type="component" value="Unassembled WGS sequence"/>
</dbReference>
<name>A0ACA9MVA7_9GLOM</name>
<gene>
    <name evidence="1" type="ORF">SCALOS_LOCUS7154</name>
</gene>
<protein>
    <submittedName>
        <fullName evidence="1">6760_t:CDS:1</fullName>
    </submittedName>
</protein>